<feature type="transmembrane region" description="Helical" evidence="1">
    <location>
        <begin position="132"/>
        <end position="150"/>
    </location>
</feature>
<evidence type="ECO:0000256" key="1">
    <source>
        <dbReference type="SAM" id="Phobius"/>
    </source>
</evidence>
<keyword evidence="3" id="KW-1185">Reference proteome</keyword>
<dbReference type="Proteomes" id="UP000010301">
    <property type="component" value="Unassembled WGS sequence"/>
</dbReference>
<dbReference type="Pfam" id="PF12811">
    <property type="entry name" value="BaxI_1"/>
    <property type="match status" value="1"/>
</dbReference>
<sequence length="295" mass="31452">MNSVAQNFQQVTPAGYPHMPGYQVNSQQPLGGQMARMEPGQQTLRETDFSQIEAAYWGTSADAVDQGRLTYDDIIMKTSILFGILVLITAGAWNVVTQNPSLGIVFSLVGGLGSFVLALVNSFKTKVSPVAVMAYAVCEGLFLGAFSQVMDAHYPGVVAQAVVATIAVFAVMLVLFKSGKVRYTSKMAQILLIGTGGIMLYYLLNLGLQLTGVLSNPWGLSGLTVMGIPLGVVVGLLAIGLGAFSLVGDFHIAQYGVENGAPAVFAWKVAFGFMVTVVWLYVEILRLLAILRSDD</sequence>
<feature type="transmembrane region" description="Helical" evidence="1">
    <location>
        <begin position="102"/>
        <end position="120"/>
    </location>
</feature>
<organism evidence="2 3">
    <name type="scientific">Gleimia coleocanis DSM 15436</name>
    <dbReference type="NCBI Taxonomy" id="525245"/>
    <lineage>
        <taxon>Bacteria</taxon>
        <taxon>Bacillati</taxon>
        <taxon>Actinomycetota</taxon>
        <taxon>Actinomycetes</taxon>
        <taxon>Actinomycetales</taxon>
        <taxon>Actinomycetaceae</taxon>
        <taxon>Gleimia</taxon>
    </lineage>
</organism>
<evidence type="ECO:0000313" key="3">
    <source>
        <dbReference type="Proteomes" id="UP000010301"/>
    </source>
</evidence>
<feature type="transmembrane region" description="Helical" evidence="1">
    <location>
        <begin position="156"/>
        <end position="176"/>
    </location>
</feature>
<gene>
    <name evidence="2" type="ORF">HMPREF0044_0616</name>
</gene>
<feature type="transmembrane region" description="Helical" evidence="1">
    <location>
        <begin position="188"/>
        <end position="208"/>
    </location>
</feature>
<keyword evidence="1" id="KW-0472">Membrane</keyword>
<dbReference type="EMBL" id="ACFG01000029">
    <property type="protein sequence ID" value="EEH64145.1"/>
    <property type="molecule type" value="Genomic_DNA"/>
</dbReference>
<feature type="transmembrane region" description="Helical" evidence="1">
    <location>
        <begin position="260"/>
        <end position="282"/>
    </location>
</feature>
<feature type="transmembrane region" description="Helical" evidence="1">
    <location>
        <begin position="78"/>
        <end position="96"/>
    </location>
</feature>
<protein>
    <recommendedName>
        <fullName evidence="4">Bax inhibitor 1 like protein</fullName>
    </recommendedName>
</protein>
<accession>C0VZM6</accession>
<dbReference type="PIRSF" id="PIRSF009160">
    <property type="entry name" value="UCP009160"/>
    <property type="match status" value="1"/>
</dbReference>
<dbReference type="STRING" id="525245.HMPREF0044_0616"/>
<name>C0VZM6_9ACTO</name>
<dbReference type="PANTHER" id="PTHR41282">
    <property type="entry name" value="CONSERVED TRANSMEMBRANE PROTEIN-RELATED"/>
    <property type="match status" value="1"/>
</dbReference>
<dbReference type="eggNOG" id="COG4760">
    <property type="taxonomic scope" value="Bacteria"/>
</dbReference>
<keyword evidence="1" id="KW-1133">Transmembrane helix</keyword>
<comment type="caution">
    <text evidence="2">The sequence shown here is derived from an EMBL/GenBank/DDBJ whole genome shotgun (WGS) entry which is preliminary data.</text>
</comment>
<dbReference type="PANTHER" id="PTHR41282:SF1">
    <property type="entry name" value="CONSERVED TRANSMEMBRANE PROTEIN-RELATED"/>
    <property type="match status" value="1"/>
</dbReference>
<keyword evidence="1" id="KW-0812">Transmembrane</keyword>
<feature type="transmembrane region" description="Helical" evidence="1">
    <location>
        <begin position="228"/>
        <end position="248"/>
    </location>
</feature>
<evidence type="ECO:0000313" key="2">
    <source>
        <dbReference type="EMBL" id="EEH64145.1"/>
    </source>
</evidence>
<proteinExistence type="predicted"/>
<reference evidence="2 3" key="1">
    <citation type="submission" date="2009-01" db="EMBL/GenBank/DDBJ databases">
        <authorList>
            <person name="Qin X."/>
            <person name="Bachman B."/>
            <person name="Battles P."/>
            <person name="Bell A."/>
            <person name="Bess C."/>
            <person name="Bickham C."/>
            <person name="Chaboub L."/>
            <person name="Chen D."/>
            <person name="Coyle M."/>
            <person name="Deiros D.R."/>
            <person name="Dinh H."/>
            <person name="Forbes L."/>
            <person name="Fowler G."/>
            <person name="Francisco L."/>
            <person name="Fu Q."/>
            <person name="Gubbala S."/>
            <person name="Hale W."/>
            <person name="Han Y."/>
            <person name="Hemphill L."/>
            <person name="Highlander S.K."/>
            <person name="Hirani K."/>
            <person name="Hogues M."/>
            <person name="Jackson L."/>
            <person name="Jakkamsetti A."/>
            <person name="Javaid M."/>
            <person name="Jiang H."/>
            <person name="Korchina V."/>
            <person name="Kovar C."/>
            <person name="Lara F."/>
            <person name="Lee S."/>
            <person name="Mata R."/>
            <person name="Mathew T."/>
            <person name="Moen C."/>
            <person name="Morales K."/>
            <person name="Munidasa M."/>
            <person name="Nazareth L."/>
            <person name="Ngo R."/>
            <person name="Nguyen L."/>
            <person name="Okwuonu G."/>
            <person name="Ongeri F."/>
            <person name="Patil S."/>
            <person name="Petrosino J."/>
            <person name="Pham C."/>
            <person name="Pham P."/>
            <person name="Pu L.-L."/>
            <person name="Puazo M."/>
            <person name="Raj R."/>
            <person name="Reid J."/>
            <person name="Rouhana J."/>
            <person name="Saada N."/>
            <person name="Shang Y."/>
            <person name="Simmons D."/>
            <person name="Thornton R."/>
            <person name="Warren J."/>
            <person name="Weissenberger G."/>
            <person name="Zhang J."/>
            <person name="Zhang L."/>
            <person name="Zhou C."/>
            <person name="Zhu D."/>
            <person name="Muzny D."/>
            <person name="Worley K."/>
            <person name="Gibbs R."/>
        </authorList>
    </citation>
    <scope>NUCLEOTIDE SEQUENCE [LARGE SCALE GENOMIC DNA]</scope>
    <source>
        <strain evidence="2 3">DSM 15436</strain>
    </source>
</reference>
<dbReference type="InterPro" id="IPR010539">
    <property type="entry name" value="BaxI_1-like"/>
</dbReference>
<evidence type="ECO:0008006" key="4">
    <source>
        <dbReference type="Google" id="ProtNLM"/>
    </source>
</evidence>
<dbReference type="AlphaFoldDB" id="C0VZM6"/>
<dbReference type="HOGENOM" id="CLU_074030_0_0_11"/>